<reference evidence="1 2" key="1">
    <citation type="submission" date="2016-10" db="EMBL/GenBank/DDBJ databases">
        <authorList>
            <person name="de Groot N.N."/>
        </authorList>
    </citation>
    <scope>NUCLEOTIDE SEQUENCE [LARGE SCALE GENOMIC DNA]</scope>
    <source>
        <strain evidence="1 2">CGMCC 1.10267</strain>
    </source>
</reference>
<dbReference type="STRING" id="440168.SAMN04487974_107145"/>
<gene>
    <name evidence="1" type="ORF">SAMN04487974_107145</name>
</gene>
<accession>A0A1G7WVF9</accession>
<keyword evidence="2" id="KW-1185">Reference proteome</keyword>
<organism evidence="1 2">
    <name type="scientific">Pelagibacterium luteolum</name>
    <dbReference type="NCBI Taxonomy" id="440168"/>
    <lineage>
        <taxon>Bacteria</taxon>
        <taxon>Pseudomonadati</taxon>
        <taxon>Pseudomonadota</taxon>
        <taxon>Alphaproteobacteria</taxon>
        <taxon>Hyphomicrobiales</taxon>
        <taxon>Devosiaceae</taxon>
        <taxon>Pelagibacterium</taxon>
    </lineage>
</organism>
<dbReference type="Pfam" id="PF13420">
    <property type="entry name" value="Acetyltransf_4"/>
    <property type="match status" value="1"/>
</dbReference>
<name>A0A1G7WVF9_9HYPH</name>
<evidence type="ECO:0000313" key="2">
    <source>
        <dbReference type="Proteomes" id="UP000199495"/>
    </source>
</evidence>
<keyword evidence="1" id="KW-0808">Transferase</keyword>
<dbReference type="InterPro" id="IPR016181">
    <property type="entry name" value="Acyl_CoA_acyltransferase"/>
</dbReference>
<dbReference type="SUPFAM" id="SSF55729">
    <property type="entry name" value="Acyl-CoA N-acyltransferases (Nat)"/>
    <property type="match status" value="1"/>
</dbReference>
<evidence type="ECO:0000313" key="1">
    <source>
        <dbReference type="EMBL" id="SDG75938.1"/>
    </source>
</evidence>
<dbReference type="GO" id="GO:0016740">
    <property type="term" value="F:transferase activity"/>
    <property type="evidence" value="ECO:0007669"/>
    <property type="project" value="UniProtKB-KW"/>
</dbReference>
<dbReference type="Gene3D" id="3.40.630.30">
    <property type="match status" value="1"/>
</dbReference>
<sequence>MVFAGISLPNPPSIALHEAMGFTSVGIYKDVGFKFGRWIDTGWWQKRL</sequence>
<dbReference type="AlphaFoldDB" id="A0A1G7WVF9"/>
<proteinExistence type="predicted"/>
<dbReference type="Proteomes" id="UP000199495">
    <property type="component" value="Unassembled WGS sequence"/>
</dbReference>
<dbReference type="EMBL" id="FNCS01000007">
    <property type="protein sequence ID" value="SDG75938.1"/>
    <property type="molecule type" value="Genomic_DNA"/>
</dbReference>
<protein>
    <submittedName>
        <fullName evidence="1">Acetyltransferase (GNAT) domain-containing protein</fullName>
    </submittedName>
</protein>